<proteinExistence type="inferred from homology"/>
<dbReference type="GO" id="GO:0015095">
    <property type="term" value="F:magnesium ion transmembrane transporter activity"/>
    <property type="evidence" value="ECO:0007669"/>
    <property type="project" value="InterPro"/>
</dbReference>
<evidence type="ECO:0000256" key="7">
    <source>
        <dbReference type="SAM" id="SignalP"/>
    </source>
</evidence>
<evidence type="ECO:0000256" key="6">
    <source>
        <dbReference type="SAM" id="Phobius"/>
    </source>
</evidence>
<evidence type="ECO:0000256" key="1">
    <source>
        <dbReference type="ARBA" id="ARBA00004141"/>
    </source>
</evidence>
<dbReference type="GO" id="GO:0016020">
    <property type="term" value="C:membrane"/>
    <property type="evidence" value="ECO:0007669"/>
    <property type="project" value="UniProtKB-SubCell"/>
</dbReference>
<evidence type="ECO:0000313" key="9">
    <source>
        <dbReference type="Proteomes" id="UP000499080"/>
    </source>
</evidence>
<name>A0A4Y2DUB1_ARAVE</name>
<comment type="similarity">
    <text evidence="2">Belongs to the NIPA family.</text>
</comment>
<sequence>MIIRCNLLFFLLITWFQIIDIKANGNREVRGTSLDEISKIFRVRSLYETDESSDIKPENKIKQILKERKRNGTSIVKTSQSAHRNSGCYHQTDMPLIKLLKEHGLNLDEKYIESTEISGWRIVGSDTHPSKLYFEAVLNVKKLLFSKPNSQRSKKKFHIKKGEDMAVLFSSKAAYFETMESASLMITVKNFYKKQKSKIKVILEINSGPHLEESNIRKLRSNDGIFDRLFQRDKRRPKSLKFQKFKSRSIYLGMAFASTASILCGLSFVLKKRSLLQMDKKQKYYRNKGWWMAHSLMMVGEILHFVAFFFAPAVLVCLLQMLMILVTAFASSSILGEKLNKYWKLAFATSLGGCLVIIVHVPKEPHIYNIETFLYMVTAPMFVAYNLILFFITVIMMRFLIPKWGQINSLAFTVQSAIFGSIIVVALKGVLLVFTDKIFHWLPLTCLLIVVICLLLQFEYLNTALRFYNTLVVTTQYYVLYSALVIISLSLLFEVWNVSSEESIMIVLLGFFTTAMGVVIFAVFQEDNATFDFSKLFVGPDETQ</sequence>
<comment type="caution">
    <text evidence="8">The sequence shown here is derived from an EMBL/GenBank/DDBJ whole genome shotgun (WGS) entry which is preliminary data.</text>
</comment>
<dbReference type="Proteomes" id="UP000499080">
    <property type="component" value="Unassembled WGS sequence"/>
</dbReference>
<accession>A0A4Y2DUB1</accession>
<keyword evidence="3 6" id="KW-0812">Transmembrane</keyword>
<dbReference type="InterPro" id="IPR008521">
    <property type="entry name" value="Mg_trans_NIPA"/>
</dbReference>
<dbReference type="PANTHER" id="PTHR12570:SF92">
    <property type="entry name" value="SPICHTHYIN, ISOFORM B"/>
    <property type="match status" value="1"/>
</dbReference>
<gene>
    <name evidence="8" type="primary">NIPA2_0</name>
    <name evidence="8" type="ORF">AVEN_5548_1</name>
</gene>
<feature type="transmembrane region" description="Helical" evidence="6">
    <location>
        <begin position="478"/>
        <end position="498"/>
    </location>
</feature>
<feature type="transmembrane region" description="Helical" evidence="6">
    <location>
        <begin position="342"/>
        <end position="361"/>
    </location>
</feature>
<feature type="transmembrane region" description="Helical" evidence="6">
    <location>
        <begin position="504"/>
        <end position="524"/>
    </location>
</feature>
<keyword evidence="4 6" id="KW-1133">Transmembrane helix</keyword>
<evidence type="ECO:0000256" key="2">
    <source>
        <dbReference type="ARBA" id="ARBA00007230"/>
    </source>
</evidence>
<evidence type="ECO:0000256" key="3">
    <source>
        <dbReference type="ARBA" id="ARBA00022692"/>
    </source>
</evidence>
<feature type="transmembrane region" description="Helical" evidence="6">
    <location>
        <begin position="438"/>
        <end position="458"/>
    </location>
</feature>
<dbReference type="InterPro" id="IPR037185">
    <property type="entry name" value="EmrE-like"/>
</dbReference>
<keyword evidence="9" id="KW-1185">Reference proteome</keyword>
<evidence type="ECO:0000313" key="8">
    <source>
        <dbReference type="EMBL" id="GBM20463.1"/>
    </source>
</evidence>
<dbReference type="SUPFAM" id="SSF103481">
    <property type="entry name" value="Multidrug resistance efflux transporter EmrE"/>
    <property type="match status" value="1"/>
</dbReference>
<dbReference type="EMBL" id="BGPR01000442">
    <property type="protein sequence ID" value="GBM20463.1"/>
    <property type="molecule type" value="Genomic_DNA"/>
</dbReference>
<reference evidence="8 9" key="1">
    <citation type="journal article" date="2019" name="Sci. Rep.">
        <title>Orb-weaving spider Araneus ventricosus genome elucidates the spidroin gene catalogue.</title>
        <authorList>
            <person name="Kono N."/>
            <person name="Nakamura H."/>
            <person name="Ohtoshi R."/>
            <person name="Moran D.A.P."/>
            <person name="Shinohara A."/>
            <person name="Yoshida Y."/>
            <person name="Fujiwara M."/>
            <person name="Mori M."/>
            <person name="Tomita M."/>
            <person name="Arakawa K."/>
        </authorList>
    </citation>
    <scope>NUCLEOTIDE SEQUENCE [LARGE SCALE GENOMIC DNA]</scope>
</reference>
<dbReference type="OrthoDB" id="6428174at2759"/>
<feature type="transmembrane region" description="Helical" evidence="6">
    <location>
        <begin position="373"/>
        <end position="397"/>
    </location>
</feature>
<feature type="transmembrane region" description="Helical" evidence="6">
    <location>
        <begin position="409"/>
        <end position="432"/>
    </location>
</feature>
<feature type="transmembrane region" description="Helical" evidence="6">
    <location>
        <begin position="313"/>
        <end position="335"/>
    </location>
</feature>
<feature type="signal peptide" evidence="7">
    <location>
        <begin position="1"/>
        <end position="23"/>
    </location>
</feature>
<dbReference type="AlphaFoldDB" id="A0A4Y2DUB1"/>
<feature type="chain" id="PRO_5021398666" evidence="7">
    <location>
        <begin position="24"/>
        <end position="544"/>
    </location>
</feature>
<evidence type="ECO:0000256" key="4">
    <source>
        <dbReference type="ARBA" id="ARBA00022989"/>
    </source>
</evidence>
<dbReference type="Pfam" id="PF05653">
    <property type="entry name" value="Mg_trans_NIPA"/>
    <property type="match status" value="1"/>
</dbReference>
<protein>
    <submittedName>
        <fullName evidence="8">Magnesium transporter NIPA2</fullName>
    </submittedName>
</protein>
<keyword evidence="5 6" id="KW-0472">Membrane</keyword>
<evidence type="ECO:0000256" key="5">
    <source>
        <dbReference type="ARBA" id="ARBA00023136"/>
    </source>
</evidence>
<comment type="subcellular location">
    <subcellularLocation>
        <location evidence="1">Membrane</location>
        <topology evidence="1">Multi-pass membrane protein</topology>
    </subcellularLocation>
</comment>
<keyword evidence="7" id="KW-0732">Signal</keyword>
<feature type="transmembrane region" description="Helical" evidence="6">
    <location>
        <begin position="250"/>
        <end position="270"/>
    </location>
</feature>
<organism evidence="8 9">
    <name type="scientific">Araneus ventricosus</name>
    <name type="common">Orbweaver spider</name>
    <name type="synonym">Epeira ventricosa</name>
    <dbReference type="NCBI Taxonomy" id="182803"/>
    <lineage>
        <taxon>Eukaryota</taxon>
        <taxon>Metazoa</taxon>
        <taxon>Ecdysozoa</taxon>
        <taxon>Arthropoda</taxon>
        <taxon>Chelicerata</taxon>
        <taxon>Arachnida</taxon>
        <taxon>Araneae</taxon>
        <taxon>Araneomorphae</taxon>
        <taxon>Entelegynae</taxon>
        <taxon>Araneoidea</taxon>
        <taxon>Araneidae</taxon>
        <taxon>Araneus</taxon>
    </lineage>
</organism>
<dbReference type="PANTHER" id="PTHR12570">
    <property type="match status" value="1"/>
</dbReference>